<comment type="similarity">
    <text evidence="6">Belongs to the NAD kinase family.</text>
</comment>
<feature type="binding site" evidence="6">
    <location>
        <position position="214"/>
    </location>
    <ligand>
        <name>NAD(+)</name>
        <dbReference type="ChEBI" id="CHEBI:57540"/>
    </ligand>
</feature>
<dbReference type="Gene3D" id="3.40.50.10330">
    <property type="entry name" value="Probable inorganic polyphosphate/atp-NAD kinase, domain 1"/>
    <property type="match status" value="1"/>
</dbReference>
<comment type="catalytic activity">
    <reaction evidence="5 6">
        <text>NAD(+) + ATP = ADP + NADP(+) + H(+)</text>
        <dbReference type="Rhea" id="RHEA:18629"/>
        <dbReference type="ChEBI" id="CHEBI:15378"/>
        <dbReference type="ChEBI" id="CHEBI:30616"/>
        <dbReference type="ChEBI" id="CHEBI:57540"/>
        <dbReference type="ChEBI" id="CHEBI:58349"/>
        <dbReference type="ChEBI" id="CHEBI:456216"/>
        <dbReference type="EC" id="2.7.1.23"/>
    </reaction>
</comment>
<comment type="function">
    <text evidence="6">Involved in the regulation of the intracellular balance of NAD and NADP, and is a key enzyme in the biosynthesis of NADP. Catalyzes specifically the phosphorylation on 2'-hydroxyl of the adenosine moiety of NAD to yield NADP.</text>
</comment>
<feature type="binding site" evidence="6">
    <location>
        <position position="79"/>
    </location>
    <ligand>
        <name>NAD(+)</name>
        <dbReference type="ChEBI" id="CHEBI:57540"/>
    </ligand>
</feature>
<comment type="caution">
    <text evidence="7">The sequence shown here is derived from an EMBL/GenBank/DDBJ whole genome shotgun (WGS) entry which is preliminary data.</text>
</comment>
<feature type="binding site" evidence="6">
    <location>
        <begin position="190"/>
        <end position="195"/>
    </location>
    <ligand>
        <name>NAD(+)</name>
        <dbReference type="ChEBI" id="CHEBI:57540"/>
    </ligand>
</feature>
<dbReference type="HAMAP" id="MF_00361">
    <property type="entry name" value="NAD_kinase"/>
    <property type="match status" value="1"/>
</dbReference>
<keyword evidence="6" id="KW-0963">Cytoplasm</keyword>
<dbReference type="PANTHER" id="PTHR20275">
    <property type="entry name" value="NAD KINASE"/>
    <property type="match status" value="1"/>
</dbReference>
<proteinExistence type="inferred from homology"/>
<evidence type="ECO:0000256" key="3">
    <source>
        <dbReference type="ARBA" id="ARBA00022857"/>
    </source>
</evidence>
<keyword evidence="4 6" id="KW-0520">NAD</keyword>
<dbReference type="Proteomes" id="UP001597357">
    <property type="component" value="Unassembled WGS sequence"/>
</dbReference>
<keyword evidence="3 6" id="KW-0521">NADP</keyword>
<organism evidence="7 8">
    <name type="scientific">Mesonia sediminis</name>
    <dbReference type="NCBI Taxonomy" id="1703946"/>
    <lineage>
        <taxon>Bacteria</taxon>
        <taxon>Pseudomonadati</taxon>
        <taxon>Bacteroidota</taxon>
        <taxon>Flavobacteriia</taxon>
        <taxon>Flavobacteriales</taxon>
        <taxon>Flavobacteriaceae</taxon>
        <taxon>Mesonia</taxon>
    </lineage>
</organism>
<dbReference type="Gene3D" id="2.60.200.30">
    <property type="entry name" value="Probable inorganic polyphosphate/atp-NAD kinase, domain 2"/>
    <property type="match status" value="1"/>
</dbReference>
<dbReference type="InterPro" id="IPR016064">
    <property type="entry name" value="NAD/diacylglycerol_kinase_sf"/>
</dbReference>
<keyword evidence="2 6" id="KW-0418">Kinase</keyword>
<comment type="cofactor">
    <cofactor evidence="6">
        <name>a divalent metal cation</name>
        <dbReference type="ChEBI" id="CHEBI:60240"/>
    </cofactor>
</comment>
<dbReference type="InterPro" id="IPR017437">
    <property type="entry name" value="ATP-NAD_kinase_PpnK-typ_C"/>
</dbReference>
<evidence type="ECO:0000256" key="6">
    <source>
        <dbReference type="HAMAP-Rule" id="MF_00361"/>
    </source>
</evidence>
<comment type="caution">
    <text evidence="6">Lacks conserved residue(s) required for the propagation of feature annotation.</text>
</comment>
<dbReference type="GO" id="GO:0003951">
    <property type="term" value="F:NAD+ kinase activity"/>
    <property type="evidence" value="ECO:0007669"/>
    <property type="project" value="UniProtKB-EC"/>
</dbReference>
<dbReference type="InterPro" id="IPR017438">
    <property type="entry name" value="ATP-NAD_kinase_N"/>
</dbReference>
<dbReference type="EMBL" id="JBHULZ010000014">
    <property type="protein sequence ID" value="MFD2696892.1"/>
    <property type="molecule type" value="Genomic_DNA"/>
</dbReference>
<name>A0ABW5SDX3_9FLAO</name>
<feature type="binding site" evidence="6">
    <location>
        <begin position="149"/>
        <end position="150"/>
    </location>
    <ligand>
        <name>NAD(+)</name>
        <dbReference type="ChEBI" id="CHEBI:57540"/>
    </ligand>
</feature>
<evidence type="ECO:0000256" key="4">
    <source>
        <dbReference type="ARBA" id="ARBA00023027"/>
    </source>
</evidence>
<evidence type="ECO:0000313" key="7">
    <source>
        <dbReference type="EMBL" id="MFD2696892.1"/>
    </source>
</evidence>
<keyword evidence="6" id="KW-0547">Nucleotide-binding</keyword>
<dbReference type="InterPro" id="IPR002504">
    <property type="entry name" value="NADK"/>
</dbReference>
<dbReference type="RefSeq" id="WP_379043771.1">
    <property type="nucleotide sequence ID" value="NZ_JBHULZ010000014.1"/>
</dbReference>
<feature type="binding site" evidence="6">
    <location>
        <begin position="74"/>
        <end position="75"/>
    </location>
    <ligand>
        <name>NAD(+)</name>
        <dbReference type="ChEBI" id="CHEBI:57540"/>
    </ligand>
</feature>
<sequence>MKVALYGQFYHKNSGKYIRELLDELSNLDIEVRIEEEFLKIINQNKSVAKQYTQFKTFNQLDGSYDLFFSIGGDGTILRSVHYVKALDIPIVGINTGRLGFLATIQKEEIRAMILALKQKEYTVSKRDLLSVATYPNNHSLSSMNFALNEVAISRKNSTSMITVESWMDDKYLNAYWADGLIISTPTGSTGYSLSCGGPIITPETKAISITPIAPHNLNVRPLIIPDDKELKLRVSSRENQFLISLDSRLTTLNNDTEIHLKKADFQIGIVLLNENSFIKTLRQKLLWGEDKRNLKQ</sequence>
<keyword evidence="8" id="KW-1185">Reference proteome</keyword>
<keyword evidence="6" id="KW-0067">ATP-binding</keyword>
<dbReference type="Pfam" id="PF20143">
    <property type="entry name" value="NAD_kinase_C"/>
    <property type="match status" value="1"/>
</dbReference>
<evidence type="ECO:0000256" key="5">
    <source>
        <dbReference type="ARBA" id="ARBA00047925"/>
    </source>
</evidence>
<keyword evidence="1 6" id="KW-0808">Transferase</keyword>
<feature type="binding site" evidence="6">
    <location>
        <position position="179"/>
    </location>
    <ligand>
        <name>NAD(+)</name>
        <dbReference type="ChEBI" id="CHEBI:57540"/>
    </ligand>
</feature>
<evidence type="ECO:0000256" key="1">
    <source>
        <dbReference type="ARBA" id="ARBA00022679"/>
    </source>
</evidence>
<accession>A0ABW5SDX3</accession>
<gene>
    <name evidence="6" type="primary">nadK</name>
    <name evidence="7" type="ORF">ACFSQ0_02720</name>
</gene>
<dbReference type="EC" id="2.7.1.23" evidence="6"/>
<protein>
    <recommendedName>
        <fullName evidence="6">NAD kinase</fullName>
        <ecNumber evidence="6">2.7.1.23</ecNumber>
    </recommendedName>
    <alternativeName>
        <fullName evidence="6">ATP-dependent NAD kinase</fullName>
    </alternativeName>
</protein>
<reference evidence="8" key="1">
    <citation type="journal article" date="2019" name="Int. J. Syst. Evol. Microbiol.">
        <title>The Global Catalogue of Microorganisms (GCM) 10K type strain sequencing project: providing services to taxonomists for standard genome sequencing and annotation.</title>
        <authorList>
            <consortium name="The Broad Institute Genomics Platform"/>
            <consortium name="The Broad Institute Genome Sequencing Center for Infectious Disease"/>
            <person name="Wu L."/>
            <person name="Ma J."/>
        </authorList>
    </citation>
    <scope>NUCLEOTIDE SEQUENCE [LARGE SCALE GENOMIC DNA]</scope>
    <source>
        <strain evidence="8">KCTC 42255</strain>
    </source>
</reference>
<dbReference type="NCBIfam" id="NF002521">
    <property type="entry name" value="PRK01911.1"/>
    <property type="match status" value="1"/>
</dbReference>
<dbReference type="SUPFAM" id="SSF111331">
    <property type="entry name" value="NAD kinase/diacylglycerol kinase-like"/>
    <property type="match status" value="1"/>
</dbReference>
<dbReference type="Pfam" id="PF01513">
    <property type="entry name" value="NAD_kinase"/>
    <property type="match status" value="1"/>
</dbReference>
<evidence type="ECO:0000313" key="8">
    <source>
        <dbReference type="Proteomes" id="UP001597357"/>
    </source>
</evidence>
<evidence type="ECO:0000256" key="2">
    <source>
        <dbReference type="ARBA" id="ARBA00022777"/>
    </source>
</evidence>
<comment type="subcellular location">
    <subcellularLocation>
        <location evidence="6">Cytoplasm</location>
    </subcellularLocation>
</comment>
<dbReference type="PANTHER" id="PTHR20275:SF6">
    <property type="entry name" value="NAD KINASE 2, CHLOROPLASTIC"/>
    <property type="match status" value="1"/>
</dbReference>
<feature type="active site" description="Proton acceptor" evidence="6">
    <location>
        <position position="74"/>
    </location>
</feature>